<dbReference type="AlphaFoldDB" id="A0A4U5NL50"/>
<gene>
    <name evidence="1" type="ORF">L596_016923</name>
</gene>
<accession>A0A4U5NL50</accession>
<dbReference type="Proteomes" id="UP000298663">
    <property type="component" value="Unassembled WGS sequence"/>
</dbReference>
<comment type="caution">
    <text evidence="1">The sequence shown here is derived from an EMBL/GenBank/DDBJ whole genome shotgun (WGS) entry which is preliminary data.</text>
</comment>
<organism evidence="1 2">
    <name type="scientific">Steinernema carpocapsae</name>
    <name type="common">Entomopathogenic nematode</name>
    <dbReference type="NCBI Taxonomy" id="34508"/>
    <lineage>
        <taxon>Eukaryota</taxon>
        <taxon>Metazoa</taxon>
        <taxon>Ecdysozoa</taxon>
        <taxon>Nematoda</taxon>
        <taxon>Chromadorea</taxon>
        <taxon>Rhabditida</taxon>
        <taxon>Tylenchina</taxon>
        <taxon>Panagrolaimomorpha</taxon>
        <taxon>Strongyloidoidea</taxon>
        <taxon>Steinernematidae</taxon>
        <taxon>Steinernema</taxon>
    </lineage>
</organism>
<evidence type="ECO:0000313" key="2">
    <source>
        <dbReference type="Proteomes" id="UP000298663"/>
    </source>
</evidence>
<name>A0A4U5NL50_STECR</name>
<sequence length="78" mass="8511">MVAVVNSKVNPKKAVAVDPNPLFDVIFCNLSPLRILSLFAAQITFAFTFSTLRLDPIVHVNYAISRVVCNSLSCLISS</sequence>
<reference evidence="1 2" key="2">
    <citation type="journal article" date="2019" name="G3 (Bethesda)">
        <title>Hybrid Assembly of the Genome of the Entomopathogenic Nematode Steinernema carpocapsae Identifies the X-Chromosome.</title>
        <authorList>
            <person name="Serra L."/>
            <person name="Macchietto M."/>
            <person name="Macias-Munoz A."/>
            <person name="McGill C.J."/>
            <person name="Rodriguez I.M."/>
            <person name="Rodriguez B."/>
            <person name="Murad R."/>
            <person name="Mortazavi A."/>
        </authorList>
    </citation>
    <scope>NUCLEOTIDE SEQUENCE [LARGE SCALE GENOMIC DNA]</scope>
    <source>
        <strain evidence="1 2">ALL</strain>
    </source>
</reference>
<evidence type="ECO:0000313" key="1">
    <source>
        <dbReference type="EMBL" id="TKR83303.1"/>
    </source>
</evidence>
<keyword evidence="2" id="KW-1185">Reference proteome</keyword>
<protein>
    <submittedName>
        <fullName evidence="1">Uncharacterized protein</fullName>
    </submittedName>
</protein>
<dbReference type="EMBL" id="AZBU02000004">
    <property type="protein sequence ID" value="TKR83303.1"/>
    <property type="molecule type" value="Genomic_DNA"/>
</dbReference>
<reference evidence="1 2" key="1">
    <citation type="journal article" date="2015" name="Genome Biol.">
        <title>Comparative genomics of Steinernema reveals deeply conserved gene regulatory networks.</title>
        <authorList>
            <person name="Dillman A.R."/>
            <person name="Macchietto M."/>
            <person name="Porter C.F."/>
            <person name="Rogers A."/>
            <person name="Williams B."/>
            <person name="Antoshechkin I."/>
            <person name="Lee M.M."/>
            <person name="Goodwin Z."/>
            <person name="Lu X."/>
            <person name="Lewis E.E."/>
            <person name="Goodrich-Blair H."/>
            <person name="Stock S.P."/>
            <person name="Adams B.J."/>
            <person name="Sternberg P.W."/>
            <person name="Mortazavi A."/>
        </authorList>
    </citation>
    <scope>NUCLEOTIDE SEQUENCE [LARGE SCALE GENOMIC DNA]</scope>
    <source>
        <strain evidence="1 2">ALL</strain>
    </source>
</reference>
<proteinExistence type="predicted"/>